<dbReference type="GO" id="GO:0016491">
    <property type="term" value="F:oxidoreductase activity"/>
    <property type="evidence" value="ECO:0007669"/>
    <property type="project" value="UniProtKB-KW"/>
</dbReference>
<dbReference type="AlphaFoldDB" id="A0A515EPA0"/>
<dbReference type="InterPro" id="IPR001041">
    <property type="entry name" value="2Fe-2S_ferredoxin-type"/>
</dbReference>
<feature type="domain" description="2Fe-2S ferredoxin-type" evidence="6">
    <location>
        <begin position="1"/>
        <end position="75"/>
    </location>
</feature>
<dbReference type="PROSITE" id="PS00197">
    <property type="entry name" value="2FE2S_FER_1"/>
    <property type="match status" value="1"/>
</dbReference>
<dbReference type="InterPro" id="IPR012675">
    <property type="entry name" value="Beta-grasp_dom_sf"/>
</dbReference>
<dbReference type="Gene3D" id="3.10.20.30">
    <property type="match status" value="1"/>
</dbReference>
<evidence type="ECO:0000313" key="8">
    <source>
        <dbReference type="Proteomes" id="UP000317365"/>
    </source>
</evidence>
<keyword evidence="2" id="KW-0479">Metal-binding</keyword>
<keyword evidence="8" id="KW-1185">Reference proteome</keyword>
<evidence type="ECO:0000256" key="2">
    <source>
        <dbReference type="ARBA" id="ARBA00022723"/>
    </source>
</evidence>
<evidence type="ECO:0000256" key="1">
    <source>
        <dbReference type="ARBA" id="ARBA00022714"/>
    </source>
</evidence>
<dbReference type="InterPro" id="IPR006058">
    <property type="entry name" value="2Fe2S_fd_BS"/>
</dbReference>
<dbReference type="InterPro" id="IPR002888">
    <property type="entry name" value="2Fe-2S-bd"/>
</dbReference>
<dbReference type="KEGG" id="rhg:EXZ61_09905"/>
<proteinExistence type="predicted"/>
<dbReference type="InterPro" id="IPR051452">
    <property type="entry name" value="Diverse_Oxidoreductases"/>
</dbReference>
<dbReference type="RefSeq" id="WP_142811386.1">
    <property type="nucleotide sequence ID" value="NZ_CP036282.1"/>
</dbReference>
<evidence type="ECO:0000256" key="3">
    <source>
        <dbReference type="ARBA" id="ARBA00023002"/>
    </source>
</evidence>
<reference evidence="8" key="1">
    <citation type="submission" date="2019-02" db="EMBL/GenBank/DDBJ databases">
        <title>Complete genome sequence of Rhodoferax sp. Gr-4.</title>
        <authorList>
            <person name="Jin L."/>
        </authorList>
    </citation>
    <scope>NUCLEOTIDE SEQUENCE [LARGE SCALE GENOMIC DNA]</scope>
    <source>
        <strain evidence="8">Gr-4</strain>
    </source>
</reference>
<keyword evidence="1" id="KW-0001">2Fe-2S</keyword>
<protein>
    <submittedName>
        <fullName evidence="7">(2Fe-2S)-binding protein</fullName>
    </submittedName>
</protein>
<dbReference type="GO" id="GO:0051537">
    <property type="term" value="F:2 iron, 2 sulfur cluster binding"/>
    <property type="evidence" value="ECO:0007669"/>
    <property type="project" value="UniProtKB-KW"/>
</dbReference>
<keyword evidence="4" id="KW-0408">Iron</keyword>
<dbReference type="GO" id="GO:0046872">
    <property type="term" value="F:metal ion binding"/>
    <property type="evidence" value="ECO:0007669"/>
    <property type="project" value="UniProtKB-KW"/>
</dbReference>
<dbReference type="PANTHER" id="PTHR44379:SF2">
    <property type="entry name" value="BLR6218 PROTEIN"/>
    <property type="match status" value="1"/>
</dbReference>
<dbReference type="CDD" id="cd00207">
    <property type="entry name" value="fer2"/>
    <property type="match status" value="1"/>
</dbReference>
<evidence type="ECO:0000313" key="7">
    <source>
        <dbReference type="EMBL" id="QDL54450.1"/>
    </source>
</evidence>
<keyword evidence="5" id="KW-0411">Iron-sulfur</keyword>
<dbReference type="EMBL" id="CP036282">
    <property type="protein sequence ID" value="QDL54450.1"/>
    <property type="molecule type" value="Genomic_DNA"/>
</dbReference>
<dbReference type="InterPro" id="IPR036010">
    <property type="entry name" value="2Fe-2S_ferredoxin-like_sf"/>
</dbReference>
<keyword evidence="3" id="KW-0560">Oxidoreductase</keyword>
<accession>A0A515EPA0</accession>
<dbReference type="Pfam" id="PF00111">
    <property type="entry name" value="Fer2"/>
    <property type="match status" value="1"/>
</dbReference>
<sequence length="157" mass="16504">MELNINGQSVTTEVDPNMPLLWVLRDELNMTGTKFGCGVAACGACTVHINGQAVRSCVMPVSAVAGAKIRTIESLGSPNQQHALQAAWIAEQVPQCGYCQSGMLMAAAALLERKPKPTDADIDEAMTNICRCGTYQRVRAAIHRAAATTAATSGVTA</sequence>
<dbReference type="Pfam" id="PF01799">
    <property type="entry name" value="Fer2_2"/>
    <property type="match status" value="1"/>
</dbReference>
<dbReference type="FunFam" id="3.10.20.30:FF:000020">
    <property type="entry name" value="Xanthine dehydrogenase iron-sulfur subunit"/>
    <property type="match status" value="1"/>
</dbReference>
<dbReference type="PANTHER" id="PTHR44379">
    <property type="entry name" value="OXIDOREDUCTASE WITH IRON-SULFUR SUBUNIT"/>
    <property type="match status" value="1"/>
</dbReference>
<organism evidence="7 8">
    <name type="scientific">Rhodoferax aquaticus</name>
    <dbReference type="NCBI Taxonomy" id="2527691"/>
    <lineage>
        <taxon>Bacteria</taxon>
        <taxon>Pseudomonadati</taxon>
        <taxon>Pseudomonadota</taxon>
        <taxon>Betaproteobacteria</taxon>
        <taxon>Burkholderiales</taxon>
        <taxon>Comamonadaceae</taxon>
        <taxon>Rhodoferax</taxon>
    </lineage>
</organism>
<dbReference type="PROSITE" id="PS51085">
    <property type="entry name" value="2FE2S_FER_2"/>
    <property type="match status" value="1"/>
</dbReference>
<name>A0A515EPA0_9BURK</name>
<dbReference type="Gene3D" id="1.10.150.120">
    <property type="entry name" value="[2Fe-2S]-binding domain"/>
    <property type="match status" value="1"/>
</dbReference>
<dbReference type="SUPFAM" id="SSF47741">
    <property type="entry name" value="CO dehydrogenase ISP C-domain like"/>
    <property type="match status" value="1"/>
</dbReference>
<evidence type="ECO:0000256" key="5">
    <source>
        <dbReference type="ARBA" id="ARBA00023014"/>
    </source>
</evidence>
<dbReference type="InterPro" id="IPR036884">
    <property type="entry name" value="2Fe-2S-bd_dom_sf"/>
</dbReference>
<dbReference type="SUPFAM" id="SSF54292">
    <property type="entry name" value="2Fe-2S ferredoxin-like"/>
    <property type="match status" value="1"/>
</dbReference>
<gene>
    <name evidence="7" type="ORF">EXZ61_09905</name>
</gene>
<evidence type="ECO:0000256" key="4">
    <source>
        <dbReference type="ARBA" id="ARBA00023004"/>
    </source>
</evidence>
<dbReference type="Proteomes" id="UP000317365">
    <property type="component" value="Chromosome"/>
</dbReference>
<evidence type="ECO:0000259" key="6">
    <source>
        <dbReference type="PROSITE" id="PS51085"/>
    </source>
</evidence>
<reference evidence="8" key="2">
    <citation type="journal article" date="2020" name="Int. J. Syst. Evol. Microbiol.">
        <title>Genomic insights into a novel species Rhodoferax aquaticus sp. nov., isolated from freshwater.</title>
        <authorList>
            <person name="Li T."/>
            <person name="Zhuo Y."/>
            <person name="Jin C.Z."/>
            <person name="Wu X."/>
            <person name="Ko S.R."/>
            <person name="Jin F.J."/>
            <person name="Ahn C.Y."/>
            <person name="Oh H.M."/>
            <person name="Lee H.G."/>
            <person name="Jin L."/>
        </authorList>
    </citation>
    <scope>NUCLEOTIDE SEQUENCE [LARGE SCALE GENOMIC DNA]</scope>
    <source>
        <strain evidence="8">Gr-4</strain>
    </source>
</reference>